<keyword evidence="1" id="KW-0378">Hydrolase</keyword>
<dbReference type="GO" id="GO:0004553">
    <property type="term" value="F:hydrolase activity, hydrolyzing O-glycosyl compounds"/>
    <property type="evidence" value="ECO:0007669"/>
    <property type="project" value="InterPro"/>
</dbReference>
<dbReference type="Proteomes" id="UP000315439">
    <property type="component" value="Unassembled WGS sequence"/>
</dbReference>
<dbReference type="SUPFAM" id="SSF51055">
    <property type="entry name" value="Carbohydrate binding domain"/>
    <property type="match status" value="2"/>
</dbReference>
<evidence type="ECO:0000313" key="4">
    <source>
        <dbReference type="EMBL" id="TQV87791.1"/>
    </source>
</evidence>
<feature type="domain" description="Chitin-binding type-3" evidence="3">
    <location>
        <begin position="666"/>
        <end position="712"/>
    </location>
</feature>
<dbReference type="Pfam" id="PF09113">
    <property type="entry name" value="N-glycanase_C"/>
    <property type="match status" value="1"/>
</dbReference>
<dbReference type="AlphaFoldDB" id="A0A545UE94"/>
<feature type="domain" description="Chitin-binding type-3" evidence="3">
    <location>
        <begin position="601"/>
        <end position="647"/>
    </location>
</feature>
<dbReference type="GO" id="GO:0016715">
    <property type="term" value="F:oxidoreductase activity, acting on paired donors, with incorporation or reduction of molecular oxygen, reduced ascorbate as one donor, and incorporation of one atom of oxygen"/>
    <property type="evidence" value="ECO:0007669"/>
    <property type="project" value="InterPro"/>
</dbReference>
<dbReference type="GO" id="GO:0005576">
    <property type="term" value="C:extracellular region"/>
    <property type="evidence" value="ECO:0007669"/>
    <property type="project" value="InterPro"/>
</dbReference>
<dbReference type="InterPro" id="IPR014784">
    <property type="entry name" value="Cu2_ascorb_mOase-like_C"/>
</dbReference>
<reference evidence="4 5" key="1">
    <citation type="submission" date="2019-07" db="EMBL/GenBank/DDBJ databases">
        <title>Draft genome for Aliikangiella sp. M105.</title>
        <authorList>
            <person name="Wang G."/>
        </authorList>
    </citation>
    <scope>NUCLEOTIDE SEQUENCE [LARGE SCALE GENOMIC DNA]</scope>
    <source>
        <strain evidence="4 5">M105</strain>
    </source>
</reference>
<dbReference type="InterPro" id="IPR008977">
    <property type="entry name" value="PHM/PNGase_F_dom_sf"/>
</dbReference>
<dbReference type="CDD" id="cd12215">
    <property type="entry name" value="ChiC_BD"/>
    <property type="match status" value="2"/>
</dbReference>
<dbReference type="GO" id="GO:0005975">
    <property type="term" value="P:carbohydrate metabolic process"/>
    <property type="evidence" value="ECO:0007669"/>
    <property type="project" value="InterPro"/>
</dbReference>
<dbReference type="GO" id="GO:0030246">
    <property type="term" value="F:carbohydrate binding"/>
    <property type="evidence" value="ECO:0007669"/>
    <property type="project" value="InterPro"/>
</dbReference>
<proteinExistence type="predicted"/>
<keyword evidence="2" id="KW-1015">Disulfide bond</keyword>
<dbReference type="SMART" id="SM00495">
    <property type="entry name" value="ChtBD3"/>
    <property type="match status" value="2"/>
</dbReference>
<dbReference type="Gene3D" id="2.60.120.230">
    <property type="match status" value="2"/>
</dbReference>
<accession>A0A545UE94</accession>
<organism evidence="4 5">
    <name type="scientific">Aliikangiella coralliicola</name>
    <dbReference type="NCBI Taxonomy" id="2592383"/>
    <lineage>
        <taxon>Bacteria</taxon>
        <taxon>Pseudomonadati</taxon>
        <taxon>Pseudomonadota</taxon>
        <taxon>Gammaproteobacteria</taxon>
        <taxon>Oceanospirillales</taxon>
        <taxon>Pleioneaceae</taxon>
        <taxon>Aliikangiella</taxon>
    </lineage>
</organism>
<dbReference type="Gene3D" id="2.10.10.20">
    <property type="entry name" value="Carbohydrate-binding module superfamily 5/12"/>
    <property type="match status" value="2"/>
</dbReference>
<dbReference type="SUPFAM" id="SSF49742">
    <property type="entry name" value="PHM/PNGase F"/>
    <property type="match status" value="2"/>
</dbReference>
<evidence type="ECO:0000256" key="2">
    <source>
        <dbReference type="ARBA" id="ARBA00023157"/>
    </source>
</evidence>
<sequence length="716" mass="81189">MMKKFIQLIFRNGLPWLFFFASFQNFVQAKDGDKILIPAQQNLQWLTNTGNSKGAHDQLVNFPTDDKSYRSIIMHLNLGCADNGCNDWDYFARIEAWIPKVESPLNFEDYEIYELGRIITPYAGYMSRGLKGFDNNWQANYQFDVTDFTPILKGDVKIRAFYGGWKDPARNTGFKVSVNFELTEGTPPRDVTSLNHVYFGRDGRWRYKDSNTMESLYLTPKTLDLSNADSAEFLLNITGHGHALGAEGRLCGEFCSREYYLNVDQQIVAQNEIPLKDCGLTPVYPQAGTWILSRANWCPGEAVYPERMKVPLPSKKQSVLIDLDMEDFTWRPGPFGKQPPYYNISAVVVGYGAPNFDNDATLLAIKSPNKLAQYRDNISCGGAVIEIRNSGSQPLTHLAIEYGVIGGRSVKYQWQGHVDSQQVSEITLPEFNWGTWEGENRFFVNITLPNGQVDEWEKDNRLTSQFDKPIRINEKSYFTITTNKVASENSYEIRSASGEKIIGNNQLDNQTLYEEPLDNLAAGCYTATINDKTNFGNGNAIWVGNGLSWPFTDARTGRGTASLSYQDENQHLVIQKAIQADFGTQINIPFTKGFTLGHCNETTWRSDKTYANAGELVSFKGKVYRSRRWTHGFSPDQSGPWDPWENLGDCTADPRPIDITPPYCGYPAWQKNKVYAAVDTHVEFSGKVYRSRYWSQGFSPDESGPWDPWAFVRKCE</sequence>
<keyword evidence="5" id="KW-1185">Reference proteome</keyword>
<dbReference type="OrthoDB" id="6281169at2"/>
<comment type="caution">
    <text evidence="4">The sequence shown here is derived from an EMBL/GenBank/DDBJ whole genome shotgun (WGS) entry which is preliminary data.</text>
</comment>
<evidence type="ECO:0000256" key="1">
    <source>
        <dbReference type="ARBA" id="ARBA00022801"/>
    </source>
</evidence>
<evidence type="ECO:0000259" key="3">
    <source>
        <dbReference type="SMART" id="SM00495"/>
    </source>
</evidence>
<evidence type="ECO:0000313" key="5">
    <source>
        <dbReference type="Proteomes" id="UP000315439"/>
    </source>
</evidence>
<protein>
    <recommendedName>
        <fullName evidence="3">Chitin-binding type-3 domain-containing protein</fullName>
    </recommendedName>
</protein>
<dbReference type="InterPro" id="IPR015197">
    <property type="entry name" value="PngaseF_C"/>
</dbReference>
<dbReference type="EMBL" id="VIKS01000006">
    <property type="protein sequence ID" value="TQV87791.1"/>
    <property type="molecule type" value="Genomic_DNA"/>
</dbReference>
<dbReference type="InterPro" id="IPR003610">
    <property type="entry name" value="CBM5/12"/>
</dbReference>
<dbReference type="InterPro" id="IPR036573">
    <property type="entry name" value="CBM_sf_5/12"/>
</dbReference>
<gene>
    <name evidence="4" type="ORF">FLL46_10415</name>
</gene>
<name>A0A545UE94_9GAMM</name>